<dbReference type="AlphaFoldDB" id="A0A0X8G588"/>
<dbReference type="OrthoDB" id="5372678at2"/>
<keyword evidence="1" id="KW-0812">Transmembrane</keyword>
<keyword evidence="1" id="KW-0472">Membrane</keyword>
<proteinExistence type="predicted"/>
<feature type="transmembrane region" description="Helical" evidence="1">
    <location>
        <begin position="7"/>
        <end position="26"/>
    </location>
</feature>
<reference evidence="2 3" key="2">
    <citation type="journal article" date="2016" name="Int. J. Syst. Evol. Microbiol.">
        <title>Lutibacter profundi sp. nov., isolated from a deep-sea hydrothermal system on the Arctic Mid-Ocean Ridge and emended description of the genus Lutibacter.</title>
        <authorList>
            <person name="Le Moine Bauer S."/>
            <person name="Roalkvam I."/>
            <person name="Steen I.H."/>
            <person name="Dahle H."/>
        </authorList>
    </citation>
    <scope>NUCLEOTIDE SEQUENCE [LARGE SCALE GENOMIC DNA]</scope>
    <source>
        <strain evidence="2 3">LP1</strain>
    </source>
</reference>
<dbReference type="KEGG" id="lut:Lupro_03130"/>
<dbReference type="EMBL" id="CP013355">
    <property type="protein sequence ID" value="AMC10307.1"/>
    <property type="molecule type" value="Genomic_DNA"/>
</dbReference>
<keyword evidence="3" id="KW-1185">Reference proteome</keyword>
<feature type="transmembrane region" description="Helical" evidence="1">
    <location>
        <begin position="38"/>
        <end position="56"/>
    </location>
</feature>
<sequence length="184" mass="20935">MNKSSKYLLISLITFIVGYLFLRFAYINAENIPFAQEIILIVLGTIATIAITAALLNKQSEVEIEKEQRVKIFDLKSNLYFKLIEFIEKIILKGEITEKDLVALEFLTHKISIIASPEVLKGYSNFIKVIKNTAKDSKITHLESDELSSSLAKLCGKIRYDLILKDPKSNINIEEIIKDNIDKL</sequence>
<evidence type="ECO:0000313" key="3">
    <source>
        <dbReference type="Proteomes" id="UP000059672"/>
    </source>
</evidence>
<name>A0A0X8G588_9FLAO</name>
<protein>
    <submittedName>
        <fullName evidence="2">Uncharacterized protein</fullName>
    </submittedName>
</protein>
<gene>
    <name evidence="2" type="ORF">Lupro_03130</name>
</gene>
<evidence type="ECO:0000313" key="2">
    <source>
        <dbReference type="EMBL" id="AMC10307.1"/>
    </source>
</evidence>
<evidence type="ECO:0000256" key="1">
    <source>
        <dbReference type="SAM" id="Phobius"/>
    </source>
</evidence>
<dbReference type="RefSeq" id="WP_068206179.1">
    <property type="nucleotide sequence ID" value="NZ_CP013355.1"/>
</dbReference>
<reference evidence="3" key="1">
    <citation type="submission" date="2015-12" db="EMBL/GenBank/DDBJ databases">
        <title>Complete genome sequence of Lutibacter profundus strain LP1.</title>
        <authorList>
            <person name="Wissuwa J."/>
            <person name="Le Moine Bauer S."/>
            <person name="Stokke R."/>
            <person name="Dahle H."/>
            <person name="Steen I.H."/>
        </authorList>
    </citation>
    <scope>NUCLEOTIDE SEQUENCE [LARGE SCALE GENOMIC DNA]</scope>
    <source>
        <strain evidence="3">LP1</strain>
    </source>
</reference>
<keyword evidence="1" id="KW-1133">Transmembrane helix</keyword>
<organism evidence="2 3">
    <name type="scientific">Lutibacter profundi</name>
    <dbReference type="NCBI Taxonomy" id="1622118"/>
    <lineage>
        <taxon>Bacteria</taxon>
        <taxon>Pseudomonadati</taxon>
        <taxon>Bacteroidota</taxon>
        <taxon>Flavobacteriia</taxon>
        <taxon>Flavobacteriales</taxon>
        <taxon>Flavobacteriaceae</taxon>
        <taxon>Lutibacter</taxon>
    </lineage>
</organism>
<accession>A0A0X8G588</accession>
<dbReference type="Proteomes" id="UP000059672">
    <property type="component" value="Chromosome"/>
</dbReference>